<accession>A0AAN7W678</accession>
<dbReference type="PANTHER" id="PTHR40621">
    <property type="entry name" value="TRANSCRIPTION FACTOR KAPC-RELATED"/>
    <property type="match status" value="1"/>
</dbReference>
<evidence type="ECO:0000256" key="2">
    <source>
        <dbReference type="ARBA" id="ARBA00023242"/>
    </source>
</evidence>
<dbReference type="InterPro" id="IPR004827">
    <property type="entry name" value="bZIP"/>
</dbReference>
<dbReference type="CDD" id="cd14688">
    <property type="entry name" value="bZIP_YAP"/>
    <property type="match status" value="1"/>
</dbReference>
<evidence type="ECO:0000259" key="5">
    <source>
        <dbReference type="PROSITE" id="PS00036"/>
    </source>
</evidence>
<dbReference type="SMART" id="SM00338">
    <property type="entry name" value="BRLZ"/>
    <property type="match status" value="1"/>
</dbReference>
<keyword evidence="3" id="KW-0175">Coiled coil</keyword>
<dbReference type="InterPro" id="IPR046347">
    <property type="entry name" value="bZIP_sf"/>
</dbReference>
<dbReference type="Gene3D" id="1.20.5.170">
    <property type="match status" value="1"/>
</dbReference>
<dbReference type="AlphaFoldDB" id="A0AAN7W678"/>
<evidence type="ECO:0000256" key="4">
    <source>
        <dbReference type="SAM" id="MobiDB-lite"/>
    </source>
</evidence>
<keyword evidence="2" id="KW-0539">Nucleus</keyword>
<protein>
    <recommendedName>
        <fullName evidence="5">BZIP domain-containing protein</fullName>
    </recommendedName>
</protein>
<proteinExistence type="predicted"/>
<dbReference type="SUPFAM" id="SSF57959">
    <property type="entry name" value="Leucine zipper domain"/>
    <property type="match status" value="1"/>
</dbReference>
<dbReference type="InterPro" id="IPR050936">
    <property type="entry name" value="AP-1-like"/>
</dbReference>
<reference evidence="6" key="1">
    <citation type="submission" date="2023-08" db="EMBL/GenBank/DDBJ databases">
        <title>Black Yeasts Isolated from many extreme environments.</title>
        <authorList>
            <person name="Coleine C."/>
            <person name="Stajich J.E."/>
            <person name="Selbmann L."/>
        </authorList>
    </citation>
    <scope>NUCLEOTIDE SEQUENCE</scope>
    <source>
        <strain evidence="6">CCFEE 5810</strain>
    </source>
</reference>
<dbReference type="EMBL" id="JAVRQU010000009">
    <property type="protein sequence ID" value="KAK5698615.1"/>
    <property type="molecule type" value="Genomic_DNA"/>
</dbReference>
<dbReference type="PROSITE" id="PS00036">
    <property type="entry name" value="BZIP_BASIC"/>
    <property type="match status" value="1"/>
</dbReference>
<comment type="caution">
    <text evidence="6">The sequence shown here is derived from an EMBL/GenBank/DDBJ whole genome shotgun (WGS) entry which is preliminary data.</text>
</comment>
<feature type="compositionally biased region" description="Basic and acidic residues" evidence="4">
    <location>
        <begin position="72"/>
        <end position="92"/>
    </location>
</feature>
<feature type="region of interest" description="Disordered" evidence="4">
    <location>
        <begin position="38"/>
        <end position="92"/>
    </location>
</feature>
<dbReference type="GO" id="GO:0001228">
    <property type="term" value="F:DNA-binding transcription activator activity, RNA polymerase II-specific"/>
    <property type="evidence" value="ECO:0007669"/>
    <property type="project" value="TreeGrafter"/>
</dbReference>
<evidence type="ECO:0000256" key="1">
    <source>
        <dbReference type="ARBA" id="ARBA00004123"/>
    </source>
</evidence>
<comment type="subcellular location">
    <subcellularLocation>
        <location evidence="1">Nucleus</location>
    </subcellularLocation>
</comment>
<name>A0AAN7W678_9PEZI</name>
<gene>
    <name evidence="6" type="ORF">LTR97_006261</name>
</gene>
<feature type="coiled-coil region" evidence="3">
    <location>
        <begin position="105"/>
        <end position="132"/>
    </location>
</feature>
<organism evidence="6 7">
    <name type="scientific">Elasticomyces elasticus</name>
    <dbReference type="NCBI Taxonomy" id="574655"/>
    <lineage>
        <taxon>Eukaryota</taxon>
        <taxon>Fungi</taxon>
        <taxon>Dikarya</taxon>
        <taxon>Ascomycota</taxon>
        <taxon>Pezizomycotina</taxon>
        <taxon>Dothideomycetes</taxon>
        <taxon>Dothideomycetidae</taxon>
        <taxon>Mycosphaerellales</taxon>
        <taxon>Teratosphaeriaceae</taxon>
        <taxon>Elasticomyces</taxon>
    </lineage>
</organism>
<evidence type="ECO:0000313" key="7">
    <source>
        <dbReference type="Proteomes" id="UP001310594"/>
    </source>
</evidence>
<evidence type="ECO:0000256" key="3">
    <source>
        <dbReference type="SAM" id="Coils"/>
    </source>
</evidence>
<dbReference type="Proteomes" id="UP001310594">
    <property type="component" value="Unassembled WGS sequence"/>
</dbReference>
<dbReference type="GO" id="GO:0090575">
    <property type="term" value="C:RNA polymerase II transcription regulator complex"/>
    <property type="evidence" value="ECO:0007669"/>
    <property type="project" value="TreeGrafter"/>
</dbReference>
<sequence>MSDTDDPQIDQESHHVNVVPDASYADFSFDATTTQFTYTADEQDSRRSSRALMIPEDASTPESPPRTTKGPARKDAEKRREQNRAAQRAYRDRQKVLVDGLLGQVNEMASKLQQQETKCELLESMCKRLATENEVYRDFLKLARTQ</sequence>
<dbReference type="PANTHER" id="PTHR40621:SF6">
    <property type="entry name" value="AP-1-LIKE TRANSCRIPTION FACTOR YAP1-RELATED"/>
    <property type="match status" value="1"/>
</dbReference>
<feature type="domain" description="BZIP" evidence="5">
    <location>
        <begin position="78"/>
        <end position="93"/>
    </location>
</feature>
<dbReference type="GO" id="GO:0000976">
    <property type="term" value="F:transcription cis-regulatory region binding"/>
    <property type="evidence" value="ECO:0007669"/>
    <property type="project" value="InterPro"/>
</dbReference>
<evidence type="ECO:0000313" key="6">
    <source>
        <dbReference type="EMBL" id="KAK5698615.1"/>
    </source>
</evidence>